<keyword evidence="1" id="KW-0472">Membrane</keyword>
<keyword evidence="1" id="KW-0812">Transmembrane</keyword>
<name>A0A8J4RJD8_9ROSI</name>
<proteinExistence type="predicted"/>
<gene>
    <name evidence="2" type="ORF">CMV_010249</name>
</gene>
<keyword evidence="1" id="KW-1133">Transmembrane helix</keyword>
<dbReference type="EMBL" id="JRKL02001169">
    <property type="protein sequence ID" value="KAF3965581.1"/>
    <property type="molecule type" value="Genomic_DNA"/>
</dbReference>
<protein>
    <submittedName>
        <fullName evidence="2">Uncharacterized protein</fullName>
    </submittedName>
</protein>
<organism evidence="2 3">
    <name type="scientific">Castanea mollissima</name>
    <name type="common">Chinese chestnut</name>
    <dbReference type="NCBI Taxonomy" id="60419"/>
    <lineage>
        <taxon>Eukaryota</taxon>
        <taxon>Viridiplantae</taxon>
        <taxon>Streptophyta</taxon>
        <taxon>Embryophyta</taxon>
        <taxon>Tracheophyta</taxon>
        <taxon>Spermatophyta</taxon>
        <taxon>Magnoliopsida</taxon>
        <taxon>eudicotyledons</taxon>
        <taxon>Gunneridae</taxon>
        <taxon>Pentapetalae</taxon>
        <taxon>rosids</taxon>
        <taxon>fabids</taxon>
        <taxon>Fagales</taxon>
        <taxon>Fagaceae</taxon>
        <taxon>Castanea</taxon>
    </lineage>
</organism>
<dbReference type="Proteomes" id="UP000737018">
    <property type="component" value="Unassembled WGS sequence"/>
</dbReference>
<comment type="caution">
    <text evidence="2">The sequence shown here is derived from an EMBL/GenBank/DDBJ whole genome shotgun (WGS) entry which is preliminary data.</text>
</comment>
<keyword evidence="3" id="KW-1185">Reference proteome</keyword>
<accession>A0A8J4RJD8</accession>
<feature type="transmembrane region" description="Helical" evidence="1">
    <location>
        <begin position="64"/>
        <end position="82"/>
    </location>
</feature>
<evidence type="ECO:0000313" key="3">
    <source>
        <dbReference type="Proteomes" id="UP000737018"/>
    </source>
</evidence>
<reference evidence="2" key="1">
    <citation type="submission" date="2020-03" db="EMBL/GenBank/DDBJ databases">
        <title>Castanea mollissima Vanexum genome sequencing.</title>
        <authorList>
            <person name="Staton M."/>
        </authorList>
    </citation>
    <scope>NUCLEOTIDE SEQUENCE</scope>
    <source>
        <tissue evidence="2">Leaf</tissue>
    </source>
</reference>
<dbReference type="AlphaFoldDB" id="A0A8J4RJD8"/>
<evidence type="ECO:0000313" key="2">
    <source>
        <dbReference type="EMBL" id="KAF3965581.1"/>
    </source>
</evidence>
<evidence type="ECO:0000256" key="1">
    <source>
        <dbReference type="SAM" id="Phobius"/>
    </source>
</evidence>
<sequence length="85" mass="10017">MYIKIHIVYIVHFDFVRRKHIHHNPFGLSLSDLVDMEGFSLTKIIIDAIVGCFTDWMRSFLGKIIFGGNAKVVCLLCLYYFWKFN</sequence>